<sequence>MAPAETDGSAQGMQRYYAARAPEYDLVYEKPERQADIALLQAELPRRFEGLRVLEVACGTGFWTQFIAPAAKHVLALDASPETMAIAQQRVAPDRVTFREGDAYALPEDWRGLDAAFAGFWFSHVPIARRREFLQGLHCCLAPGARVLLIDNQFVAGSNHAISEIDAAGDSYQARRLADGSTHRVLKNFPSREELVALIDGMGRPLPNPTALAGLSYYWCFEYQLPG</sequence>
<organism evidence="2 3">
    <name type="scientific">Ideonella azotifigens</name>
    <dbReference type="NCBI Taxonomy" id="513160"/>
    <lineage>
        <taxon>Bacteria</taxon>
        <taxon>Pseudomonadati</taxon>
        <taxon>Pseudomonadota</taxon>
        <taxon>Betaproteobacteria</taxon>
        <taxon>Burkholderiales</taxon>
        <taxon>Sphaerotilaceae</taxon>
        <taxon>Ideonella</taxon>
    </lineage>
</organism>
<keyword evidence="3" id="KW-1185">Reference proteome</keyword>
<accession>A0ABN1JLG4</accession>
<evidence type="ECO:0000259" key="1">
    <source>
        <dbReference type="Pfam" id="PF13649"/>
    </source>
</evidence>
<dbReference type="EMBL" id="BAAAEW010000004">
    <property type="protein sequence ID" value="GAA0742265.1"/>
    <property type="molecule type" value="Genomic_DNA"/>
</dbReference>
<protein>
    <recommendedName>
        <fullName evidence="1">Methyltransferase domain-containing protein</fullName>
    </recommendedName>
</protein>
<dbReference type="InterPro" id="IPR029063">
    <property type="entry name" value="SAM-dependent_MTases_sf"/>
</dbReference>
<dbReference type="Proteomes" id="UP001500279">
    <property type="component" value="Unassembled WGS sequence"/>
</dbReference>
<comment type="caution">
    <text evidence="2">The sequence shown here is derived from an EMBL/GenBank/DDBJ whole genome shotgun (WGS) entry which is preliminary data.</text>
</comment>
<dbReference type="PANTHER" id="PTHR42912:SF80">
    <property type="entry name" value="METHYLTRANSFERASE DOMAIN-CONTAINING PROTEIN"/>
    <property type="match status" value="1"/>
</dbReference>
<dbReference type="RefSeq" id="WP_141291768.1">
    <property type="nucleotide sequence ID" value="NZ_BAAAEW010000004.1"/>
</dbReference>
<dbReference type="Gene3D" id="3.40.50.150">
    <property type="entry name" value="Vaccinia Virus protein VP39"/>
    <property type="match status" value="1"/>
</dbReference>
<evidence type="ECO:0000313" key="3">
    <source>
        <dbReference type="Proteomes" id="UP001500279"/>
    </source>
</evidence>
<dbReference type="InterPro" id="IPR050508">
    <property type="entry name" value="Methyltransf_Superfamily"/>
</dbReference>
<feature type="domain" description="Methyltransferase" evidence="1">
    <location>
        <begin position="53"/>
        <end position="144"/>
    </location>
</feature>
<proteinExistence type="predicted"/>
<evidence type="ECO:0000313" key="2">
    <source>
        <dbReference type="EMBL" id="GAA0742265.1"/>
    </source>
</evidence>
<dbReference type="SUPFAM" id="SSF53335">
    <property type="entry name" value="S-adenosyl-L-methionine-dependent methyltransferases"/>
    <property type="match status" value="1"/>
</dbReference>
<dbReference type="InterPro" id="IPR041698">
    <property type="entry name" value="Methyltransf_25"/>
</dbReference>
<reference evidence="2 3" key="1">
    <citation type="journal article" date="2019" name="Int. J. Syst. Evol. Microbiol.">
        <title>The Global Catalogue of Microorganisms (GCM) 10K type strain sequencing project: providing services to taxonomists for standard genome sequencing and annotation.</title>
        <authorList>
            <consortium name="The Broad Institute Genomics Platform"/>
            <consortium name="The Broad Institute Genome Sequencing Center for Infectious Disease"/>
            <person name="Wu L."/>
            <person name="Ma J."/>
        </authorList>
    </citation>
    <scope>NUCLEOTIDE SEQUENCE [LARGE SCALE GENOMIC DNA]</scope>
    <source>
        <strain evidence="2 3">JCM 15503</strain>
    </source>
</reference>
<name>A0ABN1JLG4_9BURK</name>
<dbReference type="Pfam" id="PF13649">
    <property type="entry name" value="Methyltransf_25"/>
    <property type="match status" value="1"/>
</dbReference>
<dbReference type="PANTHER" id="PTHR42912">
    <property type="entry name" value="METHYLTRANSFERASE"/>
    <property type="match status" value="1"/>
</dbReference>
<dbReference type="CDD" id="cd02440">
    <property type="entry name" value="AdoMet_MTases"/>
    <property type="match status" value="1"/>
</dbReference>
<gene>
    <name evidence="2" type="ORF">GCM10009107_05630</name>
</gene>